<organism evidence="4 5">
    <name type="scientific">Desulfonauticus submarinus</name>
    <dbReference type="NCBI Taxonomy" id="206665"/>
    <lineage>
        <taxon>Bacteria</taxon>
        <taxon>Pseudomonadati</taxon>
        <taxon>Thermodesulfobacteriota</taxon>
        <taxon>Desulfovibrionia</taxon>
        <taxon>Desulfovibrionales</taxon>
        <taxon>Desulfonauticaceae</taxon>
        <taxon>Desulfonauticus</taxon>
    </lineage>
</organism>
<dbReference type="InterPro" id="IPR040372">
    <property type="entry name" value="YaeB-like"/>
</dbReference>
<dbReference type="Proteomes" id="UP000199602">
    <property type="component" value="Unassembled WGS sequence"/>
</dbReference>
<dbReference type="CDD" id="cd09281">
    <property type="entry name" value="UPF0066"/>
    <property type="match status" value="1"/>
</dbReference>
<dbReference type="EMBL" id="FNIN01000012">
    <property type="protein sequence ID" value="SDN93995.1"/>
    <property type="molecule type" value="Genomic_DNA"/>
</dbReference>
<dbReference type="PROSITE" id="PS51668">
    <property type="entry name" value="TSAA_2"/>
    <property type="match status" value="1"/>
</dbReference>
<dbReference type="SUPFAM" id="SSF118196">
    <property type="entry name" value="YaeB-like"/>
    <property type="match status" value="1"/>
</dbReference>
<keyword evidence="4" id="KW-0808">Transferase</keyword>
<keyword evidence="4" id="KW-0489">Methyltransferase</keyword>
<sequence>MQEFEIKFNPIGFVKSSLKKPLELPPKDNPKDFQKWKLKAKKYREKIKNSCCQIVIYPQYQEMLEGIHEFSHIIITYWPHLIQNKKCPCKIRPMGIPHIEPKGIFATCSPIRPNSILISTVKLLNIENNILTVLGFEALHKSPVLDIKPYMPYYHHASNFNIPNWVKYIEQEL</sequence>
<dbReference type="STRING" id="206665.SAMN04488516_11245"/>
<dbReference type="InterPro" id="IPR036413">
    <property type="entry name" value="YaeB-like_sf"/>
</dbReference>
<feature type="domain" description="TsaA-like" evidence="3">
    <location>
        <begin position="8"/>
        <end position="159"/>
    </location>
</feature>
<dbReference type="OrthoDB" id="9804309at2"/>
<keyword evidence="5" id="KW-1185">Reference proteome</keyword>
<dbReference type="Gene3D" id="2.40.30.70">
    <property type="entry name" value="YaeB-like"/>
    <property type="match status" value="1"/>
</dbReference>
<dbReference type="PANTHER" id="PTHR12818:SF0">
    <property type="entry name" value="TRNA (ADENINE(37)-N6)-METHYLTRANSFERASE"/>
    <property type="match status" value="1"/>
</dbReference>
<reference evidence="4 5" key="1">
    <citation type="submission" date="2016-10" db="EMBL/GenBank/DDBJ databases">
        <authorList>
            <person name="de Groot N.N."/>
        </authorList>
    </citation>
    <scope>NUCLEOTIDE SEQUENCE [LARGE SCALE GENOMIC DNA]</scope>
    <source>
        <strain evidence="4 5">DSM 15269</strain>
    </source>
</reference>
<evidence type="ECO:0000259" key="3">
    <source>
        <dbReference type="PROSITE" id="PS51668"/>
    </source>
</evidence>
<dbReference type="InterPro" id="IPR023370">
    <property type="entry name" value="TrmO-like_N"/>
</dbReference>
<proteinExistence type="inferred from homology"/>
<dbReference type="PANTHER" id="PTHR12818">
    <property type="entry name" value="TRNA (ADENINE(37)-N6)-METHYLTRANSFERASE"/>
    <property type="match status" value="1"/>
</dbReference>
<dbReference type="GO" id="GO:0008168">
    <property type="term" value="F:methyltransferase activity"/>
    <property type="evidence" value="ECO:0007669"/>
    <property type="project" value="UniProtKB-KW"/>
</dbReference>
<evidence type="ECO:0000256" key="1">
    <source>
        <dbReference type="ARBA" id="ARBA00022691"/>
    </source>
</evidence>
<keyword evidence="1" id="KW-0949">S-adenosyl-L-methionine</keyword>
<dbReference type="Pfam" id="PF01980">
    <property type="entry name" value="TrmO_N"/>
    <property type="match status" value="1"/>
</dbReference>
<evidence type="ECO:0000256" key="2">
    <source>
        <dbReference type="ARBA" id="ARBA00033753"/>
    </source>
</evidence>
<evidence type="ECO:0000313" key="5">
    <source>
        <dbReference type="Proteomes" id="UP000199602"/>
    </source>
</evidence>
<dbReference type="InterPro" id="IPR036414">
    <property type="entry name" value="YaeB_N_sf"/>
</dbReference>
<protein>
    <submittedName>
        <fullName evidence="4">tRNA-Thr(GGU) m(6)t(6)A37 methyltransferase TsaA</fullName>
    </submittedName>
</protein>
<accession>A0A1H0FH46</accession>
<evidence type="ECO:0000313" key="4">
    <source>
        <dbReference type="EMBL" id="SDN93995.1"/>
    </source>
</evidence>
<dbReference type="AlphaFoldDB" id="A0A1H0FH46"/>
<dbReference type="NCBIfam" id="TIGR00104">
    <property type="entry name" value="tRNA_TsaA"/>
    <property type="match status" value="1"/>
</dbReference>
<dbReference type="RefSeq" id="WP_092066118.1">
    <property type="nucleotide sequence ID" value="NZ_FNIN01000012.1"/>
</dbReference>
<dbReference type="GO" id="GO:0032259">
    <property type="term" value="P:methylation"/>
    <property type="evidence" value="ECO:0007669"/>
    <property type="project" value="UniProtKB-KW"/>
</dbReference>
<gene>
    <name evidence="4" type="ORF">SAMN04488516_11245</name>
</gene>
<name>A0A1H0FH46_9BACT</name>
<comment type="similarity">
    <text evidence="2">Belongs to the tRNA methyltransferase O family.</text>
</comment>